<evidence type="ECO:0000259" key="19">
    <source>
        <dbReference type="Pfam" id="PF02880"/>
    </source>
</evidence>
<gene>
    <name evidence="20" type="ORF">RR45_GL000536</name>
</gene>
<dbReference type="SUPFAM" id="SSF53738">
    <property type="entry name" value="Phosphoglucomutase, first 3 domains"/>
    <property type="match status" value="3"/>
</dbReference>
<accession>A0ABX4I6N3</accession>
<evidence type="ECO:0000256" key="2">
    <source>
        <dbReference type="ARBA" id="ARBA00001946"/>
    </source>
</evidence>
<evidence type="ECO:0000256" key="11">
    <source>
        <dbReference type="ARBA" id="ARBA00023235"/>
    </source>
</evidence>
<comment type="cofactor">
    <cofactor evidence="2">
        <name>Mg(2+)</name>
        <dbReference type="ChEBI" id="CHEBI:18420"/>
    </cofactor>
</comment>
<organism evidence="20 21">
    <name type="scientific">Pseudolactococcus chungangensis CAU 28 = DSM 22330</name>
    <dbReference type="NCBI Taxonomy" id="1122154"/>
    <lineage>
        <taxon>Bacteria</taxon>
        <taxon>Bacillati</taxon>
        <taxon>Bacillota</taxon>
        <taxon>Bacilli</taxon>
        <taxon>Lactobacillales</taxon>
        <taxon>Streptococcaceae</taxon>
        <taxon>Pseudolactococcus</taxon>
    </lineage>
</organism>
<evidence type="ECO:0000256" key="9">
    <source>
        <dbReference type="ARBA" id="ARBA00022723"/>
    </source>
</evidence>
<evidence type="ECO:0000313" key="20">
    <source>
        <dbReference type="EMBL" id="PCS02550.1"/>
    </source>
</evidence>
<reference evidence="20 21" key="1">
    <citation type="submission" date="2014-12" db="EMBL/GenBank/DDBJ databases">
        <title>Draft genome sequences of 10 type strains of Lactococcus.</title>
        <authorList>
            <person name="Sun Z."/>
            <person name="Zhong Z."/>
            <person name="Liu W."/>
            <person name="Zhang W."/>
            <person name="Zhang H."/>
        </authorList>
    </citation>
    <scope>NUCLEOTIDE SEQUENCE [LARGE SCALE GENOMIC DNA]</scope>
    <source>
        <strain evidence="20 21">DSM 22330</strain>
    </source>
</reference>
<comment type="similarity">
    <text evidence="5 15">Belongs to the phosphohexose mutase family.</text>
</comment>
<evidence type="ECO:0000259" key="17">
    <source>
        <dbReference type="Pfam" id="PF02878"/>
    </source>
</evidence>
<comment type="catalytic activity">
    <reaction evidence="1">
        <text>alpha-D-glucose 1-phosphate = alpha-D-glucose 6-phosphate</text>
        <dbReference type="Rhea" id="RHEA:23536"/>
        <dbReference type="ChEBI" id="CHEBI:58225"/>
        <dbReference type="ChEBI" id="CHEBI:58601"/>
        <dbReference type="EC" id="5.4.2.2"/>
    </reaction>
</comment>
<evidence type="ECO:0000256" key="14">
    <source>
        <dbReference type="ARBA" id="ARBA00041467"/>
    </source>
</evidence>
<feature type="domain" description="Alpha-D-phosphohexomutase alpha/beta/alpha" evidence="17">
    <location>
        <begin position="60"/>
        <end position="197"/>
    </location>
</feature>
<dbReference type="InterPro" id="IPR005844">
    <property type="entry name" value="A-D-PHexomutase_a/b/a-I"/>
</dbReference>
<dbReference type="InterPro" id="IPR005845">
    <property type="entry name" value="A-D-PHexomutase_a/b/a-II"/>
</dbReference>
<evidence type="ECO:0000256" key="15">
    <source>
        <dbReference type="RuleBase" id="RU004326"/>
    </source>
</evidence>
<feature type="domain" description="Alpha-D-phosphohexomutase alpha/beta/alpha" evidence="18">
    <location>
        <begin position="222"/>
        <end position="325"/>
    </location>
</feature>
<evidence type="ECO:0000259" key="16">
    <source>
        <dbReference type="Pfam" id="PF00408"/>
    </source>
</evidence>
<evidence type="ECO:0000256" key="3">
    <source>
        <dbReference type="ARBA" id="ARBA00005164"/>
    </source>
</evidence>
<keyword evidence="7" id="KW-0313">Glucose metabolism</keyword>
<dbReference type="CDD" id="cd05799">
    <property type="entry name" value="PGM2"/>
    <property type="match status" value="1"/>
</dbReference>
<dbReference type="PROSITE" id="PS00710">
    <property type="entry name" value="PGM_PMM"/>
    <property type="match status" value="1"/>
</dbReference>
<feature type="domain" description="Alpha-D-phosphohexomutase C-terminal" evidence="16">
    <location>
        <begin position="524"/>
        <end position="563"/>
    </location>
</feature>
<evidence type="ECO:0000256" key="4">
    <source>
        <dbReference type="ARBA" id="ARBA00005189"/>
    </source>
</evidence>
<evidence type="ECO:0000256" key="10">
    <source>
        <dbReference type="ARBA" id="ARBA00022842"/>
    </source>
</evidence>
<evidence type="ECO:0000256" key="5">
    <source>
        <dbReference type="ARBA" id="ARBA00010231"/>
    </source>
</evidence>
<evidence type="ECO:0000313" key="21">
    <source>
        <dbReference type="Proteomes" id="UP000218979"/>
    </source>
</evidence>
<dbReference type="Proteomes" id="UP000218979">
    <property type="component" value="Unassembled WGS sequence"/>
</dbReference>
<dbReference type="InterPro" id="IPR005846">
    <property type="entry name" value="A-D-PHexomutase_a/b/a-III"/>
</dbReference>
<comment type="caution">
    <text evidence="20">The sequence shown here is derived from an EMBL/GenBank/DDBJ whole genome shotgun (WGS) entry which is preliminary data.</text>
</comment>
<dbReference type="InterPro" id="IPR005841">
    <property type="entry name" value="Alpha-D-phosphohexomutase_SF"/>
</dbReference>
<feature type="domain" description="Alpha-D-phosphohexomutase alpha/beta/alpha" evidence="19">
    <location>
        <begin position="339"/>
        <end position="465"/>
    </location>
</feature>
<dbReference type="PRINTS" id="PR00509">
    <property type="entry name" value="PGMPMM"/>
</dbReference>
<keyword evidence="8" id="KW-0597">Phosphoprotein</keyword>
<keyword evidence="10 15" id="KW-0460">Magnesium</keyword>
<dbReference type="InterPro" id="IPR005843">
    <property type="entry name" value="A-D-PHexomutase_C"/>
</dbReference>
<evidence type="ECO:0000256" key="8">
    <source>
        <dbReference type="ARBA" id="ARBA00022553"/>
    </source>
</evidence>
<keyword evidence="21" id="KW-1185">Reference proteome</keyword>
<dbReference type="InterPro" id="IPR016066">
    <property type="entry name" value="A-D-PHexomutase_CS"/>
</dbReference>
<dbReference type="PANTHER" id="PTHR45745">
    <property type="entry name" value="PHOSPHOMANNOMUTASE 45A"/>
    <property type="match status" value="1"/>
</dbReference>
<dbReference type="EC" id="5.4.2.2" evidence="6"/>
<dbReference type="Gene3D" id="3.30.310.50">
    <property type="entry name" value="Alpha-D-phosphohexomutase, C-terminal domain"/>
    <property type="match status" value="1"/>
</dbReference>
<keyword evidence="7" id="KW-0119">Carbohydrate metabolism</keyword>
<evidence type="ECO:0000256" key="1">
    <source>
        <dbReference type="ARBA" id="ARBA00000443"/>
    </source>
</evidence>
<dbReference type="EMBL" id="JXJT01000015">
    <property type="protein sequence ID" value="PCS02550.1"/>
    <property type="molecule type" value="Genomic_DNA"/>
</dbReference>
<evidence type="ECO:0000256" key="6">
    <source>
        <dbReference type="ARBA" id="ARBA00012728"/>
    </source>
</evidence>
<keyword evidence="9 15" id="KW-0479">Metal-binding</keyword>
<evidence type="ECO:0000256" key="12">
    <source>
        <dbReference type="ARBA" id="ARBA00039995"/>
    </source>
</evidence>
<dbReference type="Pfam" id="PF02878">
    <property type="entry name" value="PGM_PMM_I"/>
    <property type="match status" value="1"/>
</dbReference>
<comment type="pathway">
    <text evidence="3">Glycolipid metabolism; diglucosyl-diacylglycerol biosynthesis.</text>
</comment>
<dbReference type="PANTHER" id="PTHR45745:SF1">
    <property type="entry name" value="PHOSPHOGLUCOMUTASE 2B-RELATED"/>
    <property type="match status" value="1"/>
</dbReference>
<sequence>MKMLSKNEIKDADKAKGDSMSYKESYQKWADFSELPDYLKNELAAMDEHTKEDAFYTSLEFGTAGQRGLIGVGTNRMNIYTVRQTTEGLARLMDSKGDFKKRGVAIAYDSRHFSREFAFDAARILALHDIPSYVFESLRPTPELSFAIRELNTLTGIMITASHNPAPYNGYKVYGEDGGQMPPEDADQLTAYINEIEDIFHIELADENSKLITIIGDNIDKKYLNNVKSVTINQAIIDEFGKNLNIVFTPLHGTGEMLGRKTLAQAGFEKIAVVEEQAIPDGDFPTLKSPNPESQAAFELSEKLGREVDADMLVATDPDADRIGVEVRLPNGDYQPLSGNQIGAVLAKYILEAHKQAGTLPANAAVVKSIVSTELVTAITKSYDVKMFNVLTGFKFIAEKIQEFEETGSHTYMMGFEESFGYLIKPFVRDKDAIQALLLICEVAAYYKSLGKTLYDGIQDIYAEYGFYLENTVSVTLEGIDGAAQIKAVMDKFRGNQPTSFNGIKVTLTEDFLENTATASDGSVEKLTTPPSNVLKYHLEDGSWIAVRPSGTEPKIKFYLAAVGETETISVAKLEAFDAEIKAFIK</sequence>
<keyword evidence="11" id="KW-0413">Isomerase</keyword>
<name>A0ABX4I6N3_9LACT</name>
<dbReference type="InterPro" id="IPR016055">
    <property type="entry name" value="A-D-PHexomutase_a/b/a-I/II/III"/>
</dbReference>
<dbReference type="Pfam" id="PF00408">
    <property type="entry name" value="PGM_PMM_IV"/>
    <property type="match status" value="1"/>
</dbReference>
<dbReference type="SUPFAM" id="SSF55957">
    <property type="entry name" value="Phosphoglucomutase, C-terminal domain"/>
    <property type="match status" value="1"/>
</dbReference>
<comment type="pathway">
    <text evidence="4">Lipid metabolism.</text>
</comment>
<evidence type="ECO:0000256" key="13">
    <source>
        <dbReference type="ARBA" id="ARBA00041398"/>
    </source>
</evidence>
<dbReference type="InterPro" id="IPR036900">
    <property type="entry name" value="A-D-PHexomutase_C_sf"/>
</dbReference>
<proteinExistence type="inferred from homology"/>
<dbReference type="Pfam" id="PF02880">
    <property type="entry name" value="PGM_PMM_III"/>
    <property type="match status" value="1"/>
</dbReference>
<dbReference type="Gene3D" id="3.40.120.10">
    <property type="entry name" value="Alpha-D-Glucose-1,6-Bisphosphate, subunit A, domain 3"/>
    <property type="match status" value="3"/>
</dbReference>
<dbReference type="Pfam" id="PF02879">
    <property type="entry name" value="PGM_PMM_II"/>
    <property type="match status" value="1"/>
</dbReference>
<evidence type="ECO:0000256" key="7">
    <source>
        <dbReference type="ARBA" id="ARBA00022526"/>
    </source>
</evidence>
<evidence type="ECO:0000259" key="18">
    <source>
        <dbReference type="Pfam" id="PF02879"/>
    </source>
</evidence>
<protein>
    <recommendedName>
        <fullName evidence="12">Phosphoglucomutase</fullName>
        <ecNumber evidence="6">5.4.2.2</ecNumber>
    </recommendedName>
    <alternativeName>
        <fullName evidence="14">Alpha-phosphoglucomutase</fullName>
    </alternativeName>
    <alternativeName>
        <fullName evidence="13">Glucose phosphomutase</fullName>
    </alternativeName>
</protein>